<dbReference type="GO" id="GO:0006310">
    <property type="term" value="P:DNA recombination"/>
    <property type="evidence" value="ECO:0007669"/>
    <property type="project" value="UniProtKB-KW"/>
</dbReference>
<dbReference type="RefSeq" id="WP_248649040.1">
    <property type="nucleotide sequence ID" value="NZ_CP096659.1"/>
</dbReference>
<feature type="compositionally biased region" description="Basic and acidic residues" evidence="5">
    <location>
        <begin position="420"/>
        <end position="433"/>
    </location>
</feature>
<dbReference type="Gene3D" id="1.10.150.130">
    <property type="match status" value="1"/>
</dbReference>
<dbReference type="GO" id="GO:0003677">
    <property type="term" value="F:DNA binding"/>
    <property type="evidence" value="ECO:0007669"/>
    <property type="project" value="UniProtKB-UniRule"/>
</dbReference>
<feature type="domain" description="Core-binding (CB)" evidence="7">
    <location>
        <begin position="65"/>
        <end position="152"/>
    </location>
</feature>
<dbReference type="SUPFAM" id="SSF56349">
    <property type="entry name" value="DNA breaking-rejoining enzymes"/>
    <property type="match status" value="1"/>
</dbReference>
<organism evidence="8 9">
    <name type="scientific">Halorussus limi</name>
    <dbReference type="NCBI Taxonomy" id="2938695"/>
    <lineage>
        <taxon>Archaea</taxon>
        <taxon>Methanobacteriati</taxon>
        <taxon>Methanobacteriota</taxon>
        <taxon>Stenosarchaea group</taxon>
        <taxon>Halobacteria</taxon>
        <taxon>Halobacteriales</taxon>
        <taxon>Haladaptataceae</taxon>
        <taxon>Halorussus</taxon>
    </lineage>
</organism>
<dbReference type="InterPro" id="IPR050090">
    <property type="entry name" value="Tyrosine_recombinase_XerCD"/>
</dbReference>
<protein>
    <submittedName>
        <fullName evidence="8">Tyrosine-type recombinase/integrase</fullName>
    </submittedName>
</protein>
<dbReference type="Proteomes" id="UP000830729">
    <property type="component" value="Chromosome"/>
</dbReference>
<dbReference type="PROSITE" id="PS51900">
    <property type="entry name" value="CB"/>
    <property type="match status" value="1"/>
</dbReference>
<dbReference type="PANTHER" id="PTHR30349">
    <property type="entry name" value="PHAGE INTEGRASE-RELATED"/>
    <property type="match status" value="1"/>
</dbReference>
<dbReference type="InterPro" id="IPR002104">
    <property type="entry name" value="Integrase_catalytic"/>
</dbReference>
<dbReference type="PROSITE" id="PS51898">
    <property type="entry name" value="TYR_RECOMBINASE"/>
    <property type="match status" value="1"/>
</dbReference>
<evidence type="ECO:0000256" key="2">
    <source>
        <dbReference type="ARBA" id="ARBA00023125"/>
    </source>
</evidence>
<evidence type="ECO:0000256" key="5">
    <source>
        <dbReference type="SAM" id="MobiDB-lite"/>
    </source>
</evidence>
<dbReference type="CDD" id="cd00397">
    <property type="entry name" value="DNA_BRE_C"/>
    <property type="match status" value="1"/>
</dbReference>
<dbReference type="Pfam" id="PF00589">
    <property type="entry name" value="Phage_integrase"/>
    <property type="match status" value="1"/>
</dbReference>
<dbReference type="GO" id="GO:0015074">
    <property type="term" value="P:DNA integration"/>
    <property type="evidence" value="ECO:0007669"/>
    <property type="project" value="UniProtKB-KW"/>
</dbReference>
<evidence type="ECO:0000313" key="9">
    <source>
        <dbReference type="Proteomes" id="UP000830729"/>
    </source>
</evidence>
<evidence type="ECO:0000259" key="7">
    <source>
        <dbReference type="PROSITE" id="PS51900"/>
    </source>
</evidence>
<accession>A0A8U0HQ43</accession>
<evidence type="ECO:0000259" key="6">
    <source>
        <dbReference type="PROSITE" id="PS51898"/>
    </source>
</evidence>
<dbReference type="EMBL" id="CP096659">
    <property type="protein sequence ID" value="UPV72981.1"/>
    <property type="molecule type" value="Genomic_DNA"/>
</dbReference>
<evidence type="ECO:0000256" key="3">
    <source>
        <dbReference type="ARBA" id="ARBA00023172"/>
    </source>
</evidence>
<sequence>MVTRTPKEKYERDMARLLGETPHYKCKNKDCGTGFDTDPDTCPECGTETMKHRRDDALYGEDLRDEDQDLIEEFARAHNPNDPTVPTADGKSYNTVARYITNLIRVSKHTDLSTATHDEINHATHELVQEGRKKSTVRQVQMTLRTFYRYHDDLDVDAEKINTFERPDTQIDDRDMLTREEIEELEAAIDHPRDLCIFHLFIYTGQRAGAIRTLRVKDVEPSDGPTGRYWLNTDADGLKNADKNGGARPLLGAKTAVRDWLKYHPASDDPDAYLITPKPKYNSVDPHEPVTNELFRKLFKKLKKETGVSKPLHPHALRHNFVTICKRDYDMADEDVKYLIGHAPDSRVMETTYSHLSDQDHIDRAEASAGYTERESESPLSREQCDVCGNHLSKNARACDRCGAVFTPDAKSAQDQIQDQMKKSYREADPTDADKMEMIDAFDDLLEDPAVKQRLIEKLADE</sequence>
<dbReference type="InterPro" id="IPR011010">
    <property type="entry name" value="DNA_brk_join_enz"/>
</dbReference>
<name>A0A8U0HQ43_9EURY</name>
<feature type="region of interest" description="Disordered" evidence="5">
    <location>
        <begin position="411"/>
        <end position="433"/>
    </location>
</feature>
<dbReference type="InterPro" id="IPR010998">
    <property type="entry name" value="Integrase_recombinase_N"/>
</dbReference>
<dbReference type="Gene3D" id="1.10.443.10">
    <property type="entry name" value="Intergrase catalytic core"/>
    <property type="match status" value="1"/>
</dbReference>
<keyword evidence="2 4" id="KW-0238">DNA-binding</keyword>
<evidence type="ECO:0000313" key="8">
    <source>
        <dbReference type="EMBL" id="UPV72981.1"/>
    </source>
</evidence>
<dbReference type="GeneID" id="72185636"/>
<gene>
    <name evidence="8" type="ORF">M0R89_10515</name>
</gene>
<dbReference type="InterPro" id="IPR013762">
    <property type="entry name" value="Integrase-like_cat_sf"/>
</dbReference>
<dbReference type="InterPro" id="IPR044068">
    <property type="entry name" value="CB"/>
</dbReference>
<reference evidence="8 9" key="1">
    <citation type="submission" date="2022-04" db="EMBL/GenBank/DDBJ databases">
        <title>Diverse halophilic archaea isolated from saline environments.</title>
        <authorList>
            <person name="Cui H.-L."/>
        </authorList>
    </citation>
    <scope>NUCLEOTIDE SEQUENCE [LARGE SCALE GENOMIC DNA]</scope>
    <source>
        <strain evidence="8 9">XZYJT49</strain>
    </source>
</reference>
<feature type="domain" description="Tyr recombinase" evidence="6">
    <location>
        <begin position="172"/>
        <end position="367"/>
    </location>
</feature>
<dbReference type="PANTHER" id="PTHR30349:SF41">
    <property type="entry name" value="INTEGRASE_RECOMBINASE PROTEIN MJ0367-RELATED"/>
    <property type="match status" value="1"/>
</dbReference>
<evidence type="ECO:0000256" key="4">
    <source>
        <dbReference type="PROSITE-ProRule" id="PRU01248"/>
    </source>
</evidence>
<keyword evidence="3" id="KW-0233">DNA recombination</keyword>
<evidence type="ECO:0000256" key="1">
    <source>
        <dbReference type="ARBA" id="ARBA00022908"/>
    </source>
</evidence>
<dbReference type="KEGG" id="halx:M0R89_10515"/>
<proteinExistence type="predicted"/>
<keyword evidence="1" id="KW-0229">DNA integration</keyword>
<keyword evidence="9" id="KW-1185">Reference proteome</keyword>
<dbReference type="AlphaFoldDB" id="A0A8U0HQ43"/>